<feature type="compositionally biased region" description="Low complexity" evidence="1">
    <location>
        <begin position="322"/>
        <end position="348"/>
    </location>
</feature>
<gene>
    <name evidence="2" type="ORF">DYB28_004065</name>
</gene>
<evidence type="ECO:0000256" key="1">
    <source>
        <dbReference type="SAM" id="MobiDB-lite"/>
    </source>
</evidence>
<dbReference type="InterPro" id="IPR045334">
    <property type="entry name" value="INTS3"/>
</dbReference>
<comment type="caution">
    <text evidence="2">The sequence shown here is derived from an EMBL/GenBank/DDBJ whole genome shotgun (WGS) entry which is preliminary data.</text>
</comment>
<dbReference type="PANTHER" id="PTHR13587">
    <property type="entry name" value="INTEGRATOR COMPLEX SUBUNIT 3"/>
    <property type="match status" value="1"/>
</dbReference>
<dbReference type="AlphaFoldDB" id="A0A9X8E176"/>
<evidence type="ECO:0000313" key="3">
    <source>
        <dbReference type="Proteomes" id="UP000275652"/>
    </source>
</evidence>
<feature type="compositionally biased region" description="Polar residues" evidence="1">
    <location>
        <begin position="302"/>
        <end position="311"/>
    </location>
</feature>
<protein>
    <submittedName>
        <fullName evidence="2">Uncharacterized protein</fullName>
    </submittedName>
</protein>
<dbReference type="Proteomes" id="UP000275652">
    <property type="component" value="Unassembled WGS sequence"/>
</dbReference>
<sequence>MTAQKQLTGDMADLDKWKTVDGFEKHTALVYGLLTDSKEIFWALLRTFWNDNQAIKDKTFQGLHALVDIRFLRLAPSCRVNLLWLVEQCIHDSVNVDALLIVLMRYVGVTCADAEPNLLEWLVRAVATPAIWDSIVPHVAFTLLSILPELYATKPVPAHRYQKWFQAAFLQGQSAFEGRIADLIRKTAAAKTRVLHAMYFDFLHYSPDIPVLQLEPAMMLLLKATKNRNHGMVQDIMTFLVARVDGAPDVAAKVAAAISALIKLGMMRNLLPLVDYLGEYHPALGKQCQAALPLHFTPRHTAITSSPNQSNSPLHHHRPSSHRGGSPQHSTPPTSSSPQRATSSPQRPNVSPQYQTSPTHHPRHHPPSEDVDMASNWTEQSFLDDTHPSTPSPDRSPRPPLKTRADVAALAFPESLQVFQEPMLTLQLVQSDVDKVIPALSHVFVLWSDLPNAVAVSLELGSLVYKCLERSFLTTTSVPQFVLDQCLQRPPQLYLPLLHGMYKQDSVLSSRLLAHCCVHKNLTPYIAFCDVVGLPDVPAAILQDIGLCVHVDEACALACSLLQVPYAGNVAVATTCLGVVPYLLEHAPVACMPRLDALIRSLVS</sequence>
<reference evidence="2 3" key="1">
    <citation type="journal article" date="2018" name="J. Invertebr. Pathol.">
        <title>New genotyping method for the causative agent of crayfish plague (Aphanomyces astaci) based on whole genome data.</title>
        <authorList>
            <person name="Minardi D."/>
            <person name="Studholme D.J."/>
            <person name="van der Giezen M."/>
            <person name="Pretto T."/>
            <person name="Oidtmann B."/>
        </authorList>
    </citation>
    <scope>NUCLEOTIDE SEQUENCE [LARGE SCALE GENOMIC DNA]</scope>
    <source>
        <strain evidence="2 3">KB13</strain>
    </source>
</reference>
<evidence type="ECO:0000313" key="2">
    <source>
        <dbReference type="EMBL" id="RLO07695.1"/>
    </source>
</evidence>
<dbReference type="PANTHER" id="PTHR13587:SF7">
    <property type="entry name" value="INTEGRATOR COMPLEX SUBUNIT 3"/>
    <property type="match status" value="1"/>
</dbReference>
<dbReference type="GO" id="GO:0005737">
    <property type="term" value="C:cytoplasm"/>
    <property type="evidence" value="ECO:0007669"/>
    <property type="project" value="TreeGrafter"/>
</dbReference>
<dbReference type="EMBL" id="QUTI01023012">
    <property type="protein sequence ID" value="RLO07695.1"/>
    <property type="molecule type" value="Genomic_DNA"/>
</dbReference>
<organism evidence="2 3">
    <name type="scientific">Aphanomyces astaci</name>
    <name type="common">Crayfish plague agent</name>
    <dbReference type="NCBI Taxonomy" id="112090"/>
    <lineage>
        <taxon>Eukaryota</taxon>
        <taxon>Sar</taxon>
        <taxon>Stramenopiles</taxon>
        <taxon>Oomycota</taxon>
        <taxon>Saprolegniomycetes</taxon>
        <taxon>Saprolegniales</taxon>
        <taxon>Verrucalvaceae</taxon>
        <taxon>Aphanomyces</taxon>
    </lineage>
</organism>
<name>A0A9X8E176_APHAT</name>
<accession>A0A9X8E176</accession>
<feature type="non-terminal residue" evidence="2">
    <location>
        <position position="1"/>
    </location>
</feature>
<feature type="region of interest" description="Disordered" evidence="1">
    <location>
        <begin position="300"/>
        <end position="401"/>
    </location>
</feature>
<proteinExistence type="predicted"/>